<keyword evidence="13" id="KW-1185">Reference proteome</keyword>
<evidence type="ECO:0000256" key="3">
    <source>
        <dbReference type="ARBA" id="ARBA00022475"/>
    </source>
</evidence>
<dbReference type="GO" id="GO:0006952">
    <property type="term" value="P:defense response"/>
    <property type="evidence" value="ECO:0007669"/>
    <property type="project" value="UniProtKB-ARBA"/>
</dbReference>
<dbReference type="InterPro" id="IPR003591">
    <property type="entry name" value="Leu-rich_rpt_typical-subtyp"/>
</dbReference>
<evidence type="ECO:0000256" key="7">
    <source>
        <dbReference type="ARBA" id="ARBA00022737"/>
    </source>
</evidence>
<keyword evidence="11" id="KW-0325">Glycoprotein</keyword>
<evidence type="ECO:0000313" key="13">
    <source>
        <dbReference type="Proteomes" id="UP001161247"/>
    </source>
</evidence>
<evidence type="ECO:0000256" key="10">
    <source>
        <dbReference type="ARBA" id="ARBA00023170"/>
    </source>
</evidence>
<dbReference type="InterPro" id="IPR032675">
    <property type="entry name" value="LRR_dom_sf"/>
</dbReference>
<evidence type="ECO:0000256" key="2">
    <source>
        <dbReference type="ARBA" id="ARBA00009592"/>
    </source>
</evidence>
<dbReference type="Pfam" id="PF00560">
    <property type="entry name" value="LRR_1"/>
    <property type="match status" value="2"/>
</dbReference>
<keyword evidence="9" id="KW-0472">Membrane</keyword>
<keyword evidence="5" id="KW-0812">Transmembrane</keyword>
<keyword evidence="6" id="KW-0732">Signal</keyword>
<evidence type="ECO:0000256" key="11">
    <source>
        <dbReference type="ARBA" id="ARBA00023180"/>
    </source>
</evidence>
<proteinExistence type="inferred from homology"/>
<sequence length="361" mass="39933">MYKLPKLQEFSFPVNKINGSLSSEIASLNKLRVLSLHSNELTGVIPPEIGKLSNLELLLLNSNNLNGVLPLPLSNCTKLTVLTLRGNFLTGDLSLFDFSKFVKLRMIDFGNNAFYGTLPATLFACKSLIAVRLAMNHLNGEIPQNIQELESLSFLSLSNNSLTNVNAAIRILSRCRSLSIVLLSLNFYDDAMQGDDDDNFIDSKGFQNLQVFGLGGCHISGHIPGWLAKLRKLKVLDLSHNHLTGSIPSFFGSLPNLFYLDLSQNSLSGNFPVELTRMPRLGSKAIDEVDQTSLHLPVFVKLENTSNMQYTQISSLPPTPYLRSNNLSGNIPVEISRLKFIHNLDLSDNLFSGSIPNTFSY</sequence>
<comment type="similarity">
    <text evidence="2">Belongs to the RLP family.</text>
</comment>
<dbReference type="PANTHER" id="PTHR48054">
    <property type="entry name" value="RECEPTOR KINASE-LIKE PROTEIN XA21"/>
    <property type="match status" value="1"/>
</dbReference>
<dbReference type="Pfam" id="PF13855">
    <property type="entry name" value="LRR_8"/>
    <property type="match status" value="1"/>
</dbReference>
<dbReference type="SMART" id="SM00369">
    <property type="entry name" value="LRR_TYP"/>
    <property type="match status" value="5"/>
</dbReference>
<dbReference type="SUPFAM" id="SSF52058">
    <property type="entry name" value="L domain-like"/>
    <property type="match status" value="2"/>
</dbReference>
<keyword evidence="4" id="KW-0433">Leucine-rich repeat</keyword>
<dbReference type="AlphaFoldDB" id="A0AAV1CL18"/>
<keyword evidence="8" id="KW-1133">Transmembrane helix</keyword>
<dbReference type="FunFam" id="3.80.10.10:FF:000041">
    <property type="entry name" value="LRR receptor-like serine/threonine-protein kinase ERECTA"/>
    <property type="match status" value="1"/>
</dbReference>
<dbReference type="FunFam" id="3.80.10.10:FF:000213">
    <property type="entry name" value="Tyrosine-sulfated glycopeptide receptor 1"/>
    <property type="match status" value="1"/>
</dbReference>
<name>A0AAV1CL18_OLDCO</name>
<reference evidence="12" key="1">
    <citation type="submission" date="2023-03" db="EMBL/GenBank/DDBJ databases">
        <authorList>
            <person name="Julca I."/>
        </authorList>
    </citation>
    <scope>NUCLEOTIDE SEQUENCE</scope>
</reference>
<evidence type="ECO:0000256" key="8">
    <source>
        <dbReference type="ARBA" id="ARBA00022989"/>
    </source>
</evidence>
<dbReference type="InterPro" id="IPR001611">
    <property type="entry name" value="Leu-rich_rpt"/>
</dbReference>
<evidence type="ECO:0000256" key="6">
    <source>
        <dbReference type="ARBA" id="ARBA00022729"/>
    </source>
</evidence>
<dbReference type="Proteomes" id="UP001161247">
    <property type="component" value="Chromosome 2"/>
</dbReference>
<dbReference type="PANTHER" id="PTHR48054:SF82">
    <property type="entry name" value="LRR RECEPTOR-LIKE SERINE_THREONINE-PROTEIN KINASE FLS2"/>
    <property type="match status" value="1"/>
</dbReference>
<keyword evidence="3" id="KW-1003">Cell membrane</keyword>
<gene>
    <name evidence="12" type="ORF">OLC1_LOCUS6363</name>
</gene>
<accession>A0AAV1CL18</accession>
<evidence type="ECO:0000256" key="9">
    <source>
        <dbReference type="ARBA" id="ARBA00023136"/>
    </source>
</evidence>
<dbReference type="PRINTS" id="PR00019">
    <property type="entry name" value="LEURICHRPT"/>
</dbReference>
<keyword evidence="10" id="KW-0675">Receptor</keyword>
<evidence type="ECO:0000256" key="4">
    <source>
        <dbReference type="ARBA" id="ARBA00022614"/>
    </source>
</evidence>
<organism evidence="12 13">
    <name type="scientific">Oldenlandia corymbosa var. corymbosa</name>
    <dbReference type="NCBI Taxonomy" id="529605"/>
    <lineage>
        <taxon>Eukaryota</taxon>
        <taxon>Viridiplantae</taxon>
        <taxon>Streptophyta</taxon>
        <taxon>Embryophyta</taxon>
        <taxon>Tracheophyta</taxon>
        <taxon>Spermatophyta</taxon>
        <taxon>Magnoliopsida</taxon>
        <taxon>eudicotyledons</taxon>
        <taxon>Gunneridae</taxon>
        <taxon>Pentapetalae</taxon>
        <taxon>asterids</taxon>
        <taxon>lamiids</taxon>
        <taxon>Gentianales</taxon>
        <taxon>Rubiaceae</taxon>
        <taxon>Rubioideae</taxon>
        <taxon>Spermacoceae</taxon>
        <taxon>Hedyotis-Oldenlandia complex</taxon>
        <taxon>Oldenlandia</taxon>
    </lineage>
</organism>
<evidence type="ECO:0000256" key="5">
    <source>
        <dbReference type="ARBA" id="ARBA00022692"/>
    </source>
</evidence>
<dbReference type="GO" id="GO:0005886">
    <property type="term" value="C:plasma membrane"/>
    <property type="evidence" value="ECO:0007669"/>
    <property type="project" value="UniProtKB-SubCell"/>
</dbReference>
<comment type="subcellular location">
    <subcellularLocation>
        <location evidence="1">Cell membrane</location>
    </subcellularLocation>
</comment>
<evidence type="ECO:0000256" key="1">
    <source>
        <dbReference type="ARBA" id="ARBA00004236"/>
    </source>
</evidence>
<dbReference type="InterPro" id="IPR052592">
    <property type="entry name" value="LRR-RLK"/>
</dbReference>
<protein>
    <submittedName>
        <fullName evidence="12">OLC1v1031307C1</fullName>
    </submittedName>
</protein>
<dbReference type="EMBL" id="OX459119">
    <property type="protein sequence ID" value="CAI9095368.1"/>
    <property type="molecule type" value="Genomic_DNA"/>
</dbReference>
<evidence type="ECO:0000313" key="12">
    <source>
        <dbReference type="EMBL" id="CAI9095368.1"/>
    </source>
</evidence>
<keyword evidence="7" id="KW-0677">Repeat</keyword>
<dbReference type="Gene3D" id="3.80.10.10">
    <property type="entry name" value="Ribonuclease Inhibitor"/>
    <property type="match status" value="4"/>
</dbReference>
<dbReference type="GO" id="GO:0051707">
    <property type="term" value="P:response to other organism"/>
    <property type="evidence" value="ECO:0007669"/>
    <property type="project" value="UniProtKB-ARBA"/>
</dbReference>